<keyword evidence="2" id="KW-1133">Transmembrane helix</keyword>
<dbReference type="GO" id="GO:0005576">
    <property type="term" value="C:extracellular region"/>
    <property type="evidence" value="ECO:0007669"/>
    <property type="project" value="InterPro"/>
</dbReference>
<keyword evidence="4" id="KW-1185">Reference proteome</keyword>
<accession>A0A8T2NAF1</accession>
<feature type="transmembrane region" description="Helical" evidence="2">
    <location>
        <begin position="187"/>
        <end position="209"/>
    </location>
</feature>
<dbReference type="AlphaFoldDB" id="A0A8T2NAF1"/>
<evidence type="ECO:0000313" key="3">
    <source>
        <dbReference type="EMBL" id="KAG9333487.1"/>
    </source>
</evidence>
<dbReference type="GO" id="GO:0016020">
    <property type="term" value="C:membrane"/>
    <property type="evidence" value="ECO:0007669"/>
    <property type="project" value="TreeGrafter"/>
</dbReference>
<evidence type="ECO:0000256" key="2">
    <source>
        <dbReference type="SAM" id="Phobius"/>
    </source>
</evidence>
<comment type="caution">
    <text evidence="3">The sequence shown here is derived from an EMBL/GenBank/DDBJ whole genome shotgun (WGS) entry which is preliminary data.</text>
</comment>
<dbReference type="GO" id="GO:0042157">
    <property type="term" value="P:lipoprotein metabolic process"/>
    <property type="evidence" value="ECO:0007669"/>
    <property type="project" value="InterPro"/>
</dbReference>
<name>A0A8T2NAF1_9TELE</name>
<protein>
    <recommendedName>
        <fullName evidence="5">Apolipoprotein L3-like</fullName>
    </recommendedName>
</protein>
<dbReference type="InterPro" id="IPR008405">
    <property type="entry name" value="ApoL"/>
</dbReference>
<proteinExistence type="inferred from homology"/>
<evidence type="ECO:0000256" key="1">
    <source>
        <dbReference type="ARBA" id="ARBA00010090"/>
    </source>
</evidence>
<dbReference type="Pfam" id="PF05461">
    <property type="entry name" value="ApoL"/>
    <property type="match status" value="1"/>
</dbReference>
<keyword evidence="2" id="KW-0812">Transmembrane</keyword>
<feature type="transmembrane region" description="Helical" evidence="2">
    <location>
        <begin position="155"/>
        <end position="181"/>
    </location>
</feature>
<keyword evidence="2" id="KW-0472">Membrane</keyword>
<dbReference type="GO" id="GO:0008289">
    <property type="term" value="F:lipid binding"/>
    <property type="evidence" value="ECO:0007669"/>
    <property type="project" value="InterPro"/>
</dbReference>
<reference evidence="3" key="1">
    <citation type="thesis" date="2021" institute="BYU ScholarsArchive" country="Provo, UT, USA">
        <title>Applications of and Algorithms for Genome Assembly and Genomic Analyses with an Emphasis on Marine Teleosts.</title>
        <authorList>
            <person name="Pickett B.D."/>
        </authorList>
    </citation>
    <scope>NUCLEOTIDE SEQUENCE</scope>
    <source>
        <strain evidence="3">HI-2016</strain>
    </source>
</reference>
<comment type="similarity">
    <text evidence="1">Belongs to the apolipoprotein L family.</text>
</comment>
<dbReference type="EMBL" id="JAFBMS010000197">
    <property type="protein sequence ID" value="KAG9333487.1"/>
    <property type="molecule type" value="Genomic_DNA"/>
</dbReference>
<dbReference type="OrthoDB" id="5985551at2759"/>
<sequence length="329" mass="35096">MDQLKRTFLKPTVVCGMSARWASLQRHAAGRTFASSFSFLLCTLHFPCSICKAEKQEWGQGRVIAPEVVPVPARDPAMTAVVVMTSSADVPAAPPRCLGGRKRGVSTAVGSMDTAEELCDKLISWLRLRERCADQLLILAKELDEIQDIVRATKVVANTVAVSGSLAVIGSGLLTLCTAGLGAPALFMAVGGTAAAVTGTAASTIASLVDDLNSSSKMKKANEMMKEDEEYGDEIQNLLDQLKKEVVGGAIGLAFSLTDLVQTSMELAKGDISEAVRSLKDAAYKIREAVREMEENINNIHSTNKSSRKTEILLSTSSVLPQCSACCIR</sequence>
<evidence type="ECO:0008006" key="5">
    <source>
        <dbReference type="Google" id="ProtNLM"/>
    </source>
</evidence>
<dbReference type="PANTHER" id="PTHR14096:SF28">
    <property type="entry name" value="APOLIPOPROTEIN L, 1-RELATED"/>
    <property type="match status" value="1"/>
</dbReference>
<dbReference type="Proteomes" id="UP000824540">
    <property type="component" value="Unassembled WGS sequence"/>
</dbReference>
<gene>
    <name evidence="3" type="ORF">JZ751_011518</name>
</gene>
<organism evidence="3 4">
    <name type="scientific">Albula glossodonta</name>
    <name type="common">roundjaw bonefish</name>
    <dbReference type="NCBI Taxonomy" id="121402"/>
    <lineage>
        <taxon>Eukaryota</taxon>
        <taxon>Metazoa</taxon>
        <taxon>Chordata</taxon>
        <taxon>Craniata</taxon>
        <taxon>Vertebrata</taxon>
        <taxon>Euteleostomi</taxon>
        <taxon>Actinopterygii</taxon>
        <taxon>Neopterygii</taxon>
        <taxon>Teleostei</taxon>
        <taxon>Albuliformes</taxon>
        <taxon>Albulidae</taxon>
        <taxon>Albula</taxon>
    </lineage>
</organism>
<dbReference type="PANTHER" id="PTHR14096">
    <property type="entry name" value="APOLIPOPROTEIN L"/>
    <property type="match status" value="1"/>
</dbReference>
<dbReference type="GO" id="GO:0006869">
    <property type="term" value="P:lipid transport"/>
    <property type="evidence" value="ECO:0007669"/>
    <property type="project" value="InterPro"/>
</dbReference>
<evidence type="ECO:0000313" key="4">
    <source>
        <dbReference type="Proteomes" id="UP000824540"/>
    </source>
</evidence>